<name>A0A2M7SA33_9BACT</name>
<dbReference type="GO" id="GO:0000155">
    <property type="term" value="F:phosphorelay sensor kinase activity"/>
    <property type="evidence" value="ECO:0007669"/>
    <property type="project" value="InterPro"/>
</dbReference>
<feature type="transmembrane region" description="Helical" evidence="9">
    <location>
        <begin position="99"/>
        <end position="116"/>
    </location>
</feature>
<evidence type="ECO:0000256" key="4">
    <source>
        <dbReference type="ARBA" id="ARBA00022679"/>
    </source>
</evidence>
<keyword evidence="9" id="KW-0472">Membrane</keyword>
<evidence type="ECO:0000256" key="3">
    <source>
        <dbReference type="ARBA" id="ARBA00022553"/>
    </source>
</evidence>
<dbReference type="AlphaFoldDB" id="A0A2M7SA33"/>
<evidence type="ECO:0000256" key="9">
    <source>
        <dbReference type="SAM" id="Phobius"/>
    </source>
</evidence>
<feature type="transmembrane region" description="Helical" evidence="9">
    <location>
        <begin position="189"/>
        <end position="209"/>
    </location>
</feature>
<dbReference type="PRINTS" id="PR00344">
    <property type="entry name" value="BCTRLSENSOR"/>
</dbReference>
<dbReference type="InterPro" id="IPR003661">
    <property type="entry name" value="HisK_dim/P_dom"/>
</dbReference>
<organism evidence="11 12">
    <name type="scientific">Candidatus Desantisbacteria bacterium CG_4_10_14_0_8_um_filter_48_22</name>
    <dbReference type="NCBI Taxonomy" id="1974543"/>
    <lineage>
        <taxon>Bacteria</taxon>
        <taxon>Candidatus Desantisiibacteriota</taxon>
    </lineage>
</organism>
<dbReference type="Pfam" id="PF25323">
    <property type="entry name" value="6TM_PilS"/>
    <property type="match status" value="1"/>
</dbReference>
<keyword evidence="5" id="KW-0547">Nucleotide-binding</keyword>
<keyword evidence="6" id="KW-0418">Kinase</keyword>
<keyword evidence="8" id="KW-0902">Two-component regulatory system</keyword>
<dbReference type="EC" id="2.7.13.3" evidence="2"/>
<dbReference type="GO" id="GO:0005524">
    <property type="term" value="F:ATP binding"/>
    <property type="evidence" value="ECO:0007669"/>
    <property type="project" value="UniProtKB-KW"/>
</dbReference>
<keyword evidence="9" id="KW-0812">Transmembrane</keyword>
<feature type="transmembrane region" description="Helical" evidence="9">
    <location>
        <begin position="46"/>
        <end position="65"/>
    </location>
</feature>
<evidence type="ECO:0000256" key="6">
    <source>
        <dbReference type="ARBA" id="ARBA00022777"/>
    </source>
</evidence>
<dbReference type="SUPFAM" id="SSF55874">
    <property type="entry name" value="ATPase domain of HSP90 chaperone/DNA topoisomerase II/histidine kinase"/>
    <property type="match status" value="1"/>
</dbReference>
<dbReference type="PROSITE" id="PS50109">
    <property type="entry name" value="HIS_KIN"/>
    <property type="match status" value="1"/>
</dbReference>
<feature type="transmembrane region" description="Helical" evidence="9">
    <location>
        <begin position="71"/>
        <end position="90"/>
    </location>
</feature>
<evidence type="ECO:0000256" key="2">
    <source>
        <dbReference type="ARBA" id="ARBA00012438"/>
    </source>
</evidence>
<evidence type="ECO:0000256" key="8">
    <source>
        <dbReference type="ARBA" id="ARBA00023012"/>
    </source>
</evidence>
<dbReference type="Gene3D" id="1.10.287.130">
    <property type="match status" value="1"/>
</dbReference>
<keyword evidence="3" id="KW-0597">Phosphoprotein</keyword>
<sequence length="455" mass="50060">MRHHTRSRIYLNKIPSSRIQDPGSSIQHLFGVGTEMEEFRNALKRYMAVRLIVTTVILLVAVFTVDSSVRVPFIALVGIAYAAGIVYTILLKRGKHLKVLAYLQIIVDVVIVSAFVSITQSVYSTFTFLYVLCILAAGVLLTFQGCIMTATLSSVLYSGIIFLEYRGLFNPPPFTGLEGKDFYNIFFSVYAKICAFYFVAFLSASLAVGSKKRSERFEKDMMRADKLSSLGQLSASLIHEVKNPLSAIKSSAEYLQKEHRGDIYTSKLLEIIAQETRRLDQLISQFLNFTRSGTEINDSCRLTKILEDTLLLLKGPISKNIKITKDVGLDLKIKGSPEQIKQVFLNIMLNGLQAMPSGGEMKIRASLTNGQASPGRKTVRIDFSDTGCGIPGGDLRKIFEPFYTTRDNGTGLGLAIVKRIVEQNGGTIDAASEVGRGTTFSICIPLADESAGAVN</sequence>
<comment type="catalytic activity">
    <reaction evidence="1">
        <text>ATP + protein L-histidine = ADP + protein N-phospho-L-histidine.</text>
        <dbReference type="EC" id="2.7.13.3"/>
    </reaction>
</comment>
<dbReference type="InterPro" id="IPR036890">
    <property type="entry name" value="HATPase_C_sf"/>
</dbReference>
<feature type="transmembrane region" description="Helical" evidence="9">
    <location>
        <begin position="150"/>
        <end position="169"/>
    </location>
</feature>
<dbReference type="InterPro" id="IPR005467">
    <property type="entry name" value="His_kinase_dom"/>
</dbReference>
<dbReference type="Pfam" id="PF00512">
    <property type="entry name" value="HisKA"/>
    <property type="match status" value="1"/>
</dbReference>
<gene>
    <name evidence="11" type="ORF">COY52_07235</name>
</gene>
<evidence type="ECO:0000313" key="12">
    <source>
        <dbReference type="Proteomes" id="UP000229307"/>
    </source>
</evidence>
<evidence type="ECO:0000256" key="5">
    <source>
        <dbReference type="ARBA" id="ARBA00022741"/>
    </source>
</evidence>
<reference evidence="12" key="1">
    <citation type="submission" date="2017-09" db="EMBL/GenBank/DDBJ databases">
        <title>Depth-based differentiation of microbial function through sediment-hosted aquifers and enrichment of novel symbionts in the deep terrestrial subsurface.</title>
        <authorList>
            <person name="Probst A.J."/>
            <person name="Ladd B."/>
            <person name="Jarett J.K."/>
            <person name="Geller-Mcgrath D.E."/>
            <person name="Sieber C.M.K."/>
            <person name="Emerson J.B."/>
            <person name="Anantharaman K."/>
            <person name="Thomas B.C."/>
            <person name="Malmstrom R."/>
            <person name="Stieglmeier M."/>
            <person name="Klingl A."/>
            <person name="Woyke T."/>
            <person name="Ryan C.M."/>
            <person name="Banfield J.F."/>
        </authorList>
    </citation>
    <scope>NUCLEOTIDE SEQUENCE [LARGE SCALE GENOMIC DNA]</scope>
</reference>
<dbReference type="Pfam" id="PF02518">
    <property type="entry name" value="HATPase_c"/>
    <property type="match status" value="1"/>
</dbReference>
<proteinExistence type="predicted"/>
<dbReference type="EMBL" id="PFMR01000192">
    <property type="protein sequence ID" value="PIZ16374.1"/>
    <property type="molecule type" value="Genomic_DNA"/>
</dbReference>
<keyword evidence="4" id="KW-0808">Transferase</keyword>
<dbReference type="SMART" id="SM00387">
    <property type="entry name" value="HATPase_c"/>
    <property type="match status" value="1"/>
</dbReference>
<dbReference type="InterPro" id="IPR003594">
    <property type="entry name" value="HATPase_dom"/>
</dbReference>
<protein>
    <recommendedName>
        <fullName evidence="2">histidine kinase</fullName>
        <ecNumber evidence="2">2.7.13.3</ecNumber>
    </recommendedName>
</protein>
<comment type="caution">
    <text evidence="11">The sequence shown here is derived from an EMBL/GenBank/DDBJ whole genome shotgun (WGS) entry which is preliminary data.</text>
</comment>
<dbReference type="Gene3D" id="3.30.565.10">
    <property type="entry name" value="Histidine kinase-like ATPase, C-terminal domain"/>
    <property type="match status" value="1"/>
</dbReference>
<dbReference type="Proteomes" id="UP000229307">
    <property type="component" value="Unassembled WGS sequence"/>
</dbReference>
<dbReference type="SUPFAM" id="SSF47384">
    <property type="entry name" value="Homodimeric domain of signal transducing histidine kinase"/>
    <property type="match status" value="1"/>
</dbReference>
<accession>A0A2M7SA33</accession>
<evidence type="ECO:0000313" key="11">
    <source>
        <dbReference type="EMBL" id="PIZ16374.1"/>
    </source>
</evidence>
<feature type="transmembrane region" description="Helical" evidence="9">
    <location>
        <begin position="122"/>
        <end position="143"/>
    </location>
</feature>
<keyword evidence="7" id="KW-0067">ATP-binding</keyword>
<dbReference type="PANTHER" id="PTHR43065">
    <property type="entry name" value="SENSOR HISTIDINE KINASE"/>
    <property type="match status" value="1"/>
</dbReference>
<dbReference type="CDD" id="cd00082">
    <property type="entry name" value="HisKA"/>
    <property type="match status" value="1"/>
</dbReference>
<evidence type="ECO:0000256" key="7">
    <source>
        <dbReference type="ARBA" id="ARBA00022840"/>
    </source>
</evidence>
<feature type="domain" description="Histidine kinase" evidence="10">
    <location>
        <begin position="236"/>
        <end position="448"/>
    </location>
</feature>
<dbReference type="PANTHER" id="PTHR43065:SF10">
    <property type="entry name" value="PEROXIDE STRESS-ACTIVATED HISTIDINE KINASE MAK3"/>
    <property type="match status" value="1"/>
</dbReference>
<dbReference type="InterPro" id="IPR036097">
    <property type="entry name" value="HisK_dim/P_sf"/>
</dbReference>
<dbReference type="InterPro" id="IPR004358">
    <property type="entry name" value="Sig_transdc_His_kin-like_C"/>
</dbReference>
<evidence type="ECO:0000256" key="1">
    <source>
        <dbReference type="ARBA" id="ARBA00000085"/>
    </source>
</evidence>
<dbReference type="SMART" id="SM00388">
    <property type="entry name" value="HisKA"/>
    <property type="match status" value="1"/>
</dbReference>
<keyword evidence="9" id="KW-1133">Transmembrane helix</keyword>
<evidence type="ECO:0000259" key="10">
    <source>
        <dbReference type="PROSITE" id="PS50109"/>
    </source>
</evidence>